<dbReference type="PANTHER" id="PTHR35176:SF6">
    <property type="entry name" value="HEME OXYGENASE HI_0854-RELATED"/>
    <property type="match status" value="1"/>
</dbReference>
<organism evidence="4 5">
    <name type="scientific">Mycobacterium kiyosense</name>
    <dbReference type="NCBI Taxonomy" id="2871094"/>
    <lineage>
        <taxon>Bacteria</taxon>
        <taxon>Bacillati</taxon>
        <taxon>Actinomycetota</taxon>
        <taxon>Actinomycetes</taxon>
        <taxon>Mycobacteriales</taxon>
        <taxon>Mycobacteriaceae</taxon>
        <taxon>Mycobacterium</taxon>
    </lineage>
</organism>
<dbReference type="RefSeq" id="WP_238304780.1">
    <property type="nucleotide sequence ID" value="NZ_BRXE01000001.1"/>
</dbReference>
<evidence type="ECO:0000313" key="3">
    <source>
        <dbReference type="EMBL" id="GLB81125.1"/>
    </source>
</evidence>
<comment type="caution">
    <text evidence="4">The sequence shown here is derived from an EMBL/GenBank/DDBJ whole genome shotgun (WGS) entry which is preliminary data.</text>
</comment>
<evidence type="ECO:0000313" key="5">
    <source>
        <dbReference type="Proteomes" id="UP001064782"/>
    </source>
</evidence>
<keyword evidence="1" id="KW-0560">Oxidoreductase</keyword>
<dbReference type="GeneID" id="83627457"/>
<feature type="domain" description="Pyridoxamine 5'-phosphate oxidase N-terminal" evidence="2">
    <location>
        <begin position="8"/>
        <end position="105"/>
    </location>
</feature>
<evidence type="ECO:0000256" key="1">
    <source>
        <dbReference type="ARBA" id="ARBA00023002"/>
    </source>
</evidence>
<protein>
    <recommendedName>
        <fullName evidence="2">Pyridoxamine 5'-phosphate oxidase N-terminal domain-containing protein</fullName>
    </recommendedName>
</protein>
<dbReference type="Proteomes" id="UP001064782">
    <property type="component" value="Unassembled WGS sequence"/>
</dbReference>
<dbReference type="PANTHER" id="PTHR35176">
    <property type="entry name" value="HEME OXYGENASE HI_0854-RELATED"/>
    <property type="match status" value="1"/>
</dbReference>
<proteinExistence type="predicted"/>
<dbReference type="Gene3D" id="2.30.110.10">
    <property type="entry name" value="Electron Transport, Fmn-binding Protein, Chain A"/>
    <property type="match status" value="1"/>
</dbReference>
<dbReference type="Pfam" id="PF01243">
    <property type="entry name" value="PNPOx_N"/>
    <property type="match status" value="1"/>
</dbReference>
<dbReference type="GO" id="GO:0005829">
    <property type="term" value="C:cytosol"/>
    <property type="evidence" value="ECO:0007669"/>
    <property type="project" value="TreeGrafter"/>
</dbReference>
<dbReference type="EMBL" id="BRZI01000006">
    <property type="protein sequence ID" value="GLD29590.1"/>
    <property type="molecule type" value="Genomic_DNA"/>
</dbReference>
<dbReference type="InterPro" id="IPR052019">
    <property type="entry name" value="F420H2_bilvrd_red/Heme_oxyg"/>
</dbReference>
<dbReference type="AlphaFoldDB" id="A0A9P3Q5C9"/>
<dbReference type="GO" id="GO:0070967">
    <property type="term" value="F:coenzyme F420 binding"/>
    <property type="evidence" value="ECO:0007669"/>
    <property type="project" value="TreeGrafter"/>
</dbReference>
<accession>A0A9P3Q5C9</accession>
<dbReference type="InterPro" id="IPR012349">
    <property type="entry name" value="Split_barrel_FMN-bd"/>
</dbReference>
<evidence type="ECO:0000259" key="2">
    <source>
        <dbReference type="Pfam" id="PF01243"/>
    </source>
</evidence>
<dbReference type="EMBL" id="BRXE01000001">
    <property type="protein sequence ID" value="GLB81125.1"/>
    <property type="molecule type" value="Genomic_DNA"/>
</dbReference>
<dbReference type="GO" id="GO:0016627">
    <property type="term" value="F:oxidoreductase activity, acting on the CH-CH group of donors"/>
    <property type="evidence" value="ECO:0007669"/>
    <property type="project" value="TreeGrafter"/>
</dbReference>
<keyword evidence="5" id="KW-1185">Reference proteome</keyword>
<evidence type="ECO:0000313" key="4">
    <source>
        <dbReference type="EMBL" id="GLD29590.1"/>
    </source>
</evidence>
<dbReference type="SUPFAM" id="SSF50475">
    <property type="entry name" value="FMN-binding split barrel"/>
    <property type="match status" value="1"/>
</dbReference>
<gene>
    <name evidence="4" type="ORF">Mkiyose1413_14730</name>
    <name evidence="3" type="ORF">SRL2020028_03810</name>
</gene>
<dbReference type="Proteomes" id="UP001165663">
    <property type="component" value="Unassembled WGS sequence"/>
</dbReference>
<dbReference type="InterPro" id="IPR011576">
    <property type="entry name" value="Pyridox_Oxase_N"/>
</dbReference>
<sequence>MVADDPVVMDFLRRAMVARIATVSRNGRPHVNPLYFVCGNGKIYLGTTDRTLAALNVKANPRVTILFDIESEPDDRRILRIQGDATVRTDPGLCRWYVRRDLRKYILSRRGLRNSFAHARLLPAVRRFVTSGEKGVECVLEIRPEAAELLGAPKQIATQE</sequence>
<name>A0A9P3Q5C9_9MYCO</name>
<reference evidence="4" key="1">
    <citation type="submission" date="2022-08" db="EMBL/GenBank/DDBJ databases">
        <title>Mycobacterium kiyosense sp. nov., scotochromogenic slow-glowing species isolated from respiratory specimens.</title>
        <authorList>
            <person name="Fukano H."/>
            <person name="Kazumi Y."/>
            <person name="Sakagami N."/>
            <person name="Ato M."/>
            <person name="Mitarai S."/>
            <person name="Hoshino Y."/>
        </authorList>
    </citation>
    <scope>NUCLEOTIDE SEQUENCE</scope>
    <source>
        <strain evidence="4">1413</strain>
        <strain evidence="3">SRL2020-028</strain>
    </source>
</reference>